<comment type="similarity">
    <text evidence="1">Belongs to the 'phage' integrase family.</text>
</comment>
<reference evidence="5" key="1">
    <citation type="submission" date="2020-01" db="EMBL/GenBank/DDBJ databases">
        <authorList>
            <person name="Meier V. D."/>
            <person name="Meier V D."/>
        </authorList>
    </citation>
    <scope>NUCLEOTIDE SEQUENCE</scope>
    <source>
        <strain evidence="5">HLG_WM_MAG_01</strain>
    </source>
</reference>
<dbReference type="Pfam" id="PF00589">
    <property type="entry name" value="Phage_integrase"/>
    <property type="match status" value="1"/>
</dbReference>
<evidence type="ECO:0000256" key="2">
    <source>
        <dbReference type="ARBA" id="ARBA00023125"/>
    </source>
</evidence>
<sequence length="366" mass="42002">MKHKLTPYNNAQKDLLFWIKEYIGSKVLTISINKKYANTFDRMKAHSQLMSATTIKNFKAIQIDIRSKGLSTLITYTNPLLSLYEFFESQPKLKQLTDFNTDYRDKIFIANKKKYSEKTQVGYLIQINSLFKYIENNSIDDSGEVPNFNLGRTRGGKRTITPIKKEDKKVTYLSPSEIKRFINGMETYPFRGEHTAKPKLMMKLALFGGLGGDELSSILRDNIKLISNPTGLLIGSYIRVIIEGKGNKQRIVYIKEELLSKEYHSHMKYTINCEDGLLFCSDNNKKYTASAIYQQTDRLLHHAGIDKGTSGIHLLRRSYACMLAINDVDFSIISELLGHGNEEVTELYVDISREDMRPVVKVWEGF</sequence>
<dbReference type="AlphaFoldDB" id="A0A6S6SNQ9"/>
<dbReference type="Pfam" id="PF18644">
    <property type="entry name" value="Phage_int_SAM_6"/>
    <property type="match status" value="1"/>
</dbReference>
<name>A0A6S6SNQ9_9BACT</name>
<dbReference type="PANTHER" id="PTHR30349:SF41">
    <property type="entry name" value="INTEGRASE_RECOMBINASE PROTEIN MJ0367-RELATED"/>
    <property type="match status" value="1"/>
</dbReference>
<dbReference type="InterPro" id="IPR011010">
    <property type="entry name" value="DNA_brk_join_enz"/>
</dbReference>
<evidence type="ECO:0000256" key="1">
    <source>
        <dbReference type="ARBA" id="ARBA00008857"/>
    </source>
</evidence>
<evidence type="ECO:0000256" key="3">
    <source>
        <dbReference type="ARBA" id="ARBA00023172"/>
    </source>
</evidence>
<dbReference type="PROSITE" id="PS51898">
    <property type="entry name" value="TYR_RECOMBINASE"/>
    <property type="match status" value="1"/>
</dbReference>
<dbReference type="GO" id="GO:0015074">
    <property type="term" value="P:DNA integration"/>
    <property type="evidence" value="ECO:0007669"/>
    <property type="project" value="InterPro"/>
</dbReference>
<dbReference type="Gene3D" id="1.10.443.10">
    <property type="entry name" value="Intergrase catalytic core"/>
    <property type="match status" value="1"/>
</dbReference>
<dbReference type="GO" id="GO:0006310">
    <property type="term" value="P:DNA recombination"/>
    <property type="evidence" value="ECO:0007669"/>
    <property type="project" value="UniProtKB-KW"/>
</dbReference>
<feature type="domain" description="Tyr recombinase" evidence="4">
    <location>
        <begin position="168"/>
        <end position="361"/>
    </location>
</feature>
<keyword evidence="2" id="KW-0238">DNA-binding</keyword>
<dbReference type="SUPFAM" id="SSF56349">
    <property type="entry name" value="DNA breaking-rejoining enzymes"/>
    <property type="match status" value="1"/>
</dbReference>
<evidence type="ECO:0000259" key="4">
    <source>
        <dbReference type="PROSITE" id="PS51898"/>
    </source>
</evidence>
<dbReference type="GO" id="GO:0003677">
    <property type="term" value="F:DNA binding"/>
    <property type="evidence" value="ECO:0007669"/>
    <property type="project" value="UniProtKB-KW"/>
</dbReference>
<keyword evidence="3" id="KW-0233">DNA recombination</keyword>
<organism evidence="5">
    <name type="scientific">uncultured Sulfurovum sp</name>
    <dbReference type="NCBI Taxonomy" id="269237"/>
    <lineage>
        <taxon>Bacteria</taxon>
        <taxon>Pseudomonadati</taxon>
        <taxon>Campylobacterota</taxon>
        <taxon>Epsilonproteobacteria</taxon>
        <taxon>Campylobacterales</taxon>
        <taxon>Sulfurovaceae</taxon>
        <taxon>Sulfurovum</taxon>
        <taxon>environmental samples</taxon>
    </lineage>
</organism>
<accession>A0A6S6SNQ9</accession>
<dbReference type="InterPro" id="IPR002104">
    <property type="entry name" value="Integrase_catalytic"/>
</dbReference>
<dbReference type="InterPro" id="IPR050090">
    <property type="entry name" value="Tyrosine_recombinase_XerCD"/>
</dbReference>
<dbReference type="InterPro" id="IPR013762">
    <property type="entry name" value="Integrase-like_cat_sf"/>
</dbReference>
<gene>
    <name evidence="5" type="ORF">HELGO_WM3257</name>
</gene>
<dbReference type="PANTHER" id="PTHR30349">
    <property type="entry name" value="PHAGE INTEGRASE-RELATED"/>
    <property type="match status" value="1"/>
</dbReference>
<dbReference type="EMBL" id="CACVAS010000047">
    <property type="protein sequence ID" value="CAA6807077.1"/>
    <property type="molecule type" value="Genomic_DNA"/>
</dbReference>
<evidence type="ECO:0000313" key="5">
    <source>
        <dbReference type="EMBL" id="CAA6807077.1"/>
    </source>
</evidence>
<protein>
    <submittedName>
        <fullName evidence="5">Tyrosine recombinase XerH</fullName>
    </submittedName>
</protein>
<dbReference type="InterPro" id="IPR041308">
    <property type="entry name" value="Xer_N"/>
</dbReference>
<proteinExistence type="inferred from homology"/>